<dbReference type="Pfam" id="PF03441">
    <property type="entry name" value="FAD_binding_7"/>
    <property type="match status" value="1"/>
</dbReference>
<evidence type="ECO:0000313" key="9">
    <source>
        <dbReference type="Proteomes" id="UP001314903"/>
    </source>
</evidence>
<dbReference type="InterPro" id="IPR002081">
    <property type="entry name" value="Cryptochrome/DNA_photolyase_1"/>
</dbReference>
<comment type="cofactor">
    <cofactor evidence="6">
        <name>FAD</name>
        <dbReference type="ChEBI" id="CHEBI:57692"/>
    </cofactor>
    <text evidence="6">Binds 1 FAD per subunit.</text>
</comment>
<name>A0ABS4KMD5_9FIRM</name>
<dbReference type="EMBL" id="JAGGLI010000049">
    <property type="protein sequence ID" value="MBP2028942.1"/>
    <property type="molecule type" value="Genomic_DNA"/>
</dbReference>
<sequence>MRIHDNEALFNAANSKLPVIGIYVFDDTEFRKTGFGFDSMASHRLNFILESLEDLKKNLEKLNIPLLVYKGDTADIIPKLDLDISAIYYHDEGAFFEKNIENKLKSRMKNTEFYGFYGRNLFHPDDIPYEKNAVPSVFTAFKKKTENRTSVRAVFPDIKIQDKVVLDIEKNEIPRIEDFGFSKYKRDKRSSSDFYGGETQALKELDYYFFETKLVLTYKETRNGLTGRDFSSKLSPYLARGCISPRYVYKKLKEFEDIEGSNDSTYWLFFELMWRDYFYFVNEMYPIKMYSKYGIRGVDFSWDYNKEYMDKWIGGETGFELVDAAMNELKATGFMSNRNRQIASSFLTKNLNIDWRFGAEYFESMLIDFDVYSNYGNWQYGAGVGNDPRSFRYFSVEIQEKKFDKDRSFRDLWLEKDYNLDKIVDFKESISKNKEKYKRAFNTL</sequence>
<comment type="similarity">
    <text evidence="1 6">Belongs to the DNA photolyase class-1 family.</text>
</comment>
<dbReference type="PRINTS" id="PR00147">
    <property type="entry name" value="DNAPHOTLYASE"/>
</dbReference>
<proteinExistence type="inferred from homology"/>
<evidence type="ECO:0000259" key="7">
    <source>
        <dbReference type="PROSITE" id="PS51645"/>
    </source>
</evidence>
<evidence type="ECO:0000256" key="1">
    <source>
        <dbReference type="ARBA" id="ARBA00005862"/>
    </source>
</evidence>
<dbReference type="PANTHER" id="PTHR11455">
    <property type="entry name" value="CRYPTOCHROME"/>
    <property type="match status" value="1"/>
</dbReference>
<evidence type="ECO:0000313" key="8">
    <source>
        <dbReference type="EMBL" id="MBP2028942.1"/>
    </source>
</evidence>
<dbReference type="SUPFAM" id="SSF48173">
    <property type="entry name" value="Cryptochrome/photolyase FAD-binding domain"/>
    <property type="match status" value="1"/>
</dbReference>
<evidence type="ECO:0000256" key="2">
    <source>
        <dbReference type="ARBA" id="ARBA00017881"/>
    </source>
</evidence>
<dbReference type="InterPro" id="IPR006050">
    <property type="entry name" value="DNA_photolyase_N"/>
</dbReference>
<keyword evidence="3 6" id="KW-0285">Flavoprotein</keyword>
<keyword evidence="4 6" id="KW-0274">FAD</keyword>
<dbReference type="InterPro" id="IPR014133">
    <property type="entry name" value="Cry_DASH"/>
</dbReference>
<dbReference type="PANTHER" id="PTHR11455:SF22">
    <property type="entry name" value="CRYPTOCHROME DASH"/>
    <property type="match status" value="1"/>
</dbReference>
<dbReference type="InterPro" id="IPR036134">
    <property type="entry name" value="Crypto/Photolyase_FAD-like_sf"/>
</dbReference>
<dbReference type="NCBIfam" id="TIGR02765">
    <property type="entry name" value="crypto_DASH"/>
    <property type="match status" value="1"/>
</dbReference>
<dbReference type="InterPro" id="IPR036155">
    <property type="entry name" value="Crypto/Photolyase_N_sf"/>
</dbReference>
<dbReference type="GO" id="GO:0003904">
    <property type="term" value="F:deoxyribodipyrimidine photo-lyase activity"/>
    <property type="evidence" value="ECO:0007669"/>
    <property type="project" value="UniProtKB-EC"/>
</dbReference>
<evidence type="ECO:0000256" key="6">
    <source>
        <dbReference type="RuleBase" id="RU367151"/>
    </source>
</evidence>
<dbReference type="Gene3D" id="3.40.50.620">
    <property type="entry name" value="HUPs"/>
    <property type="match status" value="1"/>
</dbReference>
<comment type="caution">
    <text evidence="8">The sequence shown here is derived from an EMBL/GenBank/DDBJ whole genome shotgun (WGS) entry which is preliminary data.</text>
</comment>
<dbReference type="SUPFAM" id="SSF52425">
    <property type="entry name" value="Cryptochrome/photolyase, N-terminal domain"/>
    <property type="match status" value="1"/>
</dbReference>
<protein>
    <recommendedName>
        <fullName evidence="2 6">Cryptochrome DASH</fullName>
    </recommendedName>
</protein>
<gene>
    <name evidence="8" type="ORF">J2Z35_002780</name>
</gene>
<dbReference type="Pfam" id="PF00875">
    <property type="entry name" value="DNA_photolyase"/>
    <property type="match status" value="1"/>
</dbReference>
<dbReference type="Gene3D" id="1.25.40.80">
    <property type="match status" value="1"/>
</dbReference>
<organism evidence="8 9">
    <name type="scientific">Acetoanaerobium pronyense</name>
    <dbReference type="NCBI Taxonomy" id="1482736"/>
    <lineage>
        <taxon>Bacteria</taxon>
        <taxon>Bacillati</taxon>
        <taxon>Bacillota</taxon>
        <taxon>Clostridia</taxon>
        <taxon>Peptostreptococcales</taxon>
        <taxon>Filifactoraceae</taxon>
        <taxon>Acetoanaerobium</taxon>
    </lineage>
</organism>
<comment type="cofactor">
    <cofactor evidence="6">
        <name>(6R)-5,10-methylene-5,6,7,8-tetrahydrofolate</name>
        <dbReference type="ChEBI" id="CHEBI:15636"/>
    </cofactor>
    <text evidence="6">Binds 1 5,10-methenyltetrahydrofolate (MTHF) per subunit.</text>
</comment>
<dbReference type="InterPro" id="IPR005101">
    <property type="entry name" value="Cryptochr/Photolyase_FAD-bd"/>
</dbReference>
<keyword evidence="9" id="KW-1185">Reference proteome</keyword>
<dbReference type="Gene3D" id="1.10.579.10">
    <property type="entry name" value="DNA Cyclobutane Dipyrimidine Photolyase, subunit A, domain 3"/>
    <property type="match status" value="1"/>
</dbReference>
<keyword evidence="5 6" id="KW-0157">Chromophore</keyword>
<dbReference type="InterPro" id="IPR014729">
    <property type="entry name" value="Rossmann-like_a/b/a_fold"/>
</dbReference>
<reference evidence="8 9" key="1">
    <citation type="submission" date="2021-03" db="EMBL/GenBank/DDBJ databases">
        <title>Genomic Encyclopedia of Type Strains, Phase IV (KMG-IV): sequencing the most valuable type-strain genomes for metagenomic binning, comparative biology and taxonomic classification.</title>
        <authorList>
            <person name="Goeker M."/>
        </authorList>
    </citation>
    <scope>NUCLEOTIDE SEQUENCE [LARGE SCALE GENOMIC DNA]</scope>
    <source>
        <strain evidence="8 9">DSM 27512</strain>
    </source>
</reference>
<dbReference type="Proteomes" id="UP001314903">
    <property type="component" value="Unassembled WGS sequence"/>
</dbReference>
<evidence type="ECO:0000256" key="4">
    <source>
        <dbReference type="ARBA" id="ARBA00022827"/>
    </source>
</evidence>
<keyword evidence="8" id="KW-0456">Lyase</keyword>
<feature type="domain" description="Photolyase/cryptochrome alpha/beta" evidence="7">
    <location>
        <begin position="1"/>
        <end position="121"/>
    </location>
</feature>
<evidence type="ECO:0000256" key="3">
    <source>
        <dbReference type="ARBA" id="ARBA00022630"/>
    </source>
</evidence>
<dbReference type="PROSITE" id="PS51645">
    <property type="entry name" value="PHR_CRY_ALPHA_BETA"/>
    <property type="match status" value="1"/>
</dbReference>
<comment type="function">
    <text evidence="6">May have a photoreceptor function.</text>
</comment>
<evidence type="ECO:0000256" key="5">
    <source>
        <dbReference type="ARBA" id="ARBA00022991"/>
    </source>
</evidence>
<accession>A0ABS4KMD5</accession>